<proteinExistence type="predicted"/>
<organism evidence="2 3">
    <name type="scientific">Nepenthes gracilis</name>
    <name type="common">Slender pitcher plant</name>
    <dbReference type="NCBI Taxonomy" id="150966"/>
    <lineage>
        <taxon>Eukaryota</taxon>
        <taxon>Viridiplantae</taxon>
        <taxon>Streptophyta</taxon>
        <taxon>Embryophyta</taxon>
        <taxon>Tracheophyta</taxon>
        <taxon>Spermatophyta</taxon>
        <taxon>Magnoliopsida</taxon>
        <taxon>eudicotyledons</taxon>
        <taxon>Gunneridae</taxon>
        <taxon>Pentapetalae</taxon>
        <taxon>Caryophyllales</taxon>
        <taxon>Nepenthaceae</taxon>
        <taxon>Nepenthes</taxon>
    </lineage>
</organism>
<reference evidence="2" key="1">
    <citation type="submission" date="2023-05" db="EMBL/GenBank/DDBJ databases">
        <title>Nepenthes gracilis genome sequencing.</title>
        <authorList>
            <person name="Fukushima K."/>
        </authorList>
    </citation>
    <scope>NUCLEOTIDE SEQUENCE</scope>
    <source>
        <strain evidence="2">SING2019-196</strain>
    </source>
</reference>
<dbReference type="EMBL" id="BSYO01000023">
    <property type="protein sequence ID" value="GMH21467.1"/>
    <property type="molecule type" value="Genomic_DNA"/>
</dbReference>
<keyword evidence="3" id="KW-1185">Reference proteome</keyword>
<dbReference type="InterPro" id="IPR008269">
    <property type="entry name" value="Lon_proteolytic"/>
</dbReference>
<dbReference type="GO" id="GO:0004176">
    <property type="term" value="F:ATP-dependent peptidase activity"/>
    <property type="evidence" value="ECO:0007669"/>
    <property type="project" value="InterPro"/>
</dbReference>
<dbReference type="GO" id="GO:0004252">
    <property type="term" value="F:serine-type endopeptidase activity"/>
    <property type="evidence" value="ECO:0007669"/>
    <property type="project" value="InterPro"/>
</dbReference>
<dbReference type="InterPro" id="IPR014721">
    <property type="entry name" value="Ribsml_uS5_D2-typ_fold_subgr"/>
</dbReference>
<gene>
    <name evidence="2" type="ORF">Nepgr_023309</name>
</gene>
<dbReference type="Pfam" id="PF05362">
    <property type="entry name" value="Lon_C"/>
    <property type="match status" value="1"/>
</dbReference>
<sequence>MREAGIRTLEQNLATLASAGALRFVEQDLAVSLCEDMHQLSPSIVESRLAEGAEVEMEVIPMDVDNPEISSTARLNSPMVVDKDMLANVLGPPIFHNRETANRIVAIGLMWTAYGREIQSVEAATMMGKGNLHLTRQLSNAIKESAMMALI</sequence>
<dbReference type="Proteomes" id="UP001279734">
    <property type="component" value="Unassembled WGS sequence"/>
</dbReference>
<dbReference type="GO" id="GO:0005524">
    <property type="term" value="F:ATP binding"/>
    <property type="evidence" value="ECO:0007669"/>
    <property type="project" value="InterPro"/>
</dbReference>
<protein>
    <recommendedName>
        <fullName evidence="1">Lon proteolytic domain-containing protein</fullName>
    </recommendedName>
</protein>
<evidence type="ECO:0000313" key="2">
    <source>
        <dbReference type="EMBL" id="GMH21467.1"/>
    </source>
</evidence>
<dbReference type="Gene3D" id="3.30.230.10">
    <property type="match status" value="1"/>
</dbReference>
<dbReference type="GO" id="GO:0030163">
    <property type="term" value="P:protein catabolic process"/>
    <property type="evidence" value="ECO:0007669"/>
    <property type="project" value="InterPro"/>
</dbReference>
<evidence type="ECO:0000313" key="3">
    <source>
        <dbReference type="Proteomes" id="UP001279734"/>
    </source>
</evidence>
<name>A0AAD3T3K1_NEPGR</name>
<dbReference type="PANTHER" id="PTHR10046">
    <property type="entry name" value="ATP DEPENDENT LON PROTEASE FAMILY MEMBER"/>
    <property type="match status" value="1"/>
</dbReference>
<evidence type="ECO:0000259" key="1">
    <source>
        <dbReference type="Pfam" id="PF05362"/>
    </source>
</evidence>
<comment type="caution">
    <text evidence="2">The sequence shown here is derived from an EMBL/GenBank/DDBJ whole genome shotgun (WGS) entry which is preliminary data.</text>
</comment>
<accession>A0AAD3T3K1</accession>
<dbReference type="InterPro" id="IPR027065">
    <property type="entry name" value="Lon_Prtase"/>
</dbReference>
<dbReference type="GO" id="GO:0006508">
    <property type="term" value="P:proteolysis"/>
    <property type="evidence" value="ECO:0007669"/>
    <property type="project" value="InterPro"/>
</dbReference>
<dbReference type="AlphaFoldDB" id="A0AAD3T3K1"/>
<feature type="domain" description="Lon proteolytic" evidence="1">
    <location>
        <begin position="81"/>
        <end position="150"/>
    </location>
</feature>